<reference evidence="1" key="1">
    <citation type="journal article" date="2014" name="Int. J. Syst. Evol. Microbiol.">
        <title>Complete genome sequence of Corynebacterium casei LMG S-19264T (=DSM 44701T), isolated from a smear-ripened cheese.</title>
        <authorList>
            <consortium name="US DOE Joint Genome Institute (JGI-PGF)"/>
            <person name="Walter F."/>
            <person name="Albersmeier A."/>
            <person name="Kalinowski J."/>
            <person name="Ruckert C."/>
        </authorList>
    </citation>
    <scope>NUCLEOTIDE SEQUENCE</scope>
    <source>
        <strain evidence="1">KCTC 12711</strain>
    </source>
</reference>
<dbReference type="RefSeq" id="WP_189399434.1">
    <property type="nucleotide sequence ID" value="NZ_BMXA01000002.1"/>
</dbReference>
<evidence type="ECO:0000313" key="1">
    <source>
        <dbReference type="EMBL" id="GHA06190.1"/>
    </source>
</evidence>
<evidence type="ECO:0008006" key="3">
    <source>
        <dbReference type="Google" id="ProtNLM"/>
    </source>
</evidence>
<reference evidence="1" key="2">
    <citation type="submission" date="2020-09" db="EMBL/GenBank/DDBJ databases">
        <authorList>
            <person name="Sun Q."/>
            <person name="Kim S."/>
        </authorList>
    </citation>
    <scope>NUCLEOTIDE SEQUENCE</scope>
    <source>
        <strain evidence="1">KCTC 12711</strain>
    </source>
</reference>
<name>A0A918RQ23_9GAMM</name>
<accession>A0A918RQ23</accession>
<gene>
    <name evidence="1" type="ORF">GCM10008090_14800</name>
</gene>
<dbReference type="Proteomes" id="UP000614811">
    <property type="component" value="Unassembled WGS sequence"/>
</dbReference>
<evidence type="ECO:0000313" key="2">
    <source>
        <dbReference type="Proteomes" id="UP000614811"/>
    </source>
</evidence>
<dbReference type="InterPro" id="IPR011009">
    <property type="entry name" value="Kinase-like_dom_sf"/>
</dbReference>
<dbReference type="SUPFAM" id="SSF56112">
    <property type="entry name" value="Protein kinase-like (PK-like)"/>
    <property type="match status" value="1"/>
</dbReference>
<organism evidence="1 2">
    <name type="scientific">Arenicella chitinivorans</name>
    <dbReference type="NCBI Taxonomy" id="1329800"/>
    <lineage>
        <taxon>Bacteria</taxon>
        <taxon>Pseudomonadati</taxon>
        <taxon>Pseudomonadota</taxon>
        <taxon>Gammaproteobacteria</taxon>
        <taxon>Arenicellales</taxon>
        <taxon>Arenicellaceae</taxon>
        <taxon>Arenicella</taxon>
    </lineage>
</organism>
<keyword evidence="2" id="KW-1185">Reference proteome</keyword>
<protein>
    <recommendedName>
        <fullName evidence="3">Serine/threonine protein kinase</fullName>
    </recommendedName>
</protein>
<dbReference type="AlphaFoldDB" id="A0A918RQ23"/>
<sequence>MQFDWSNYSVSELRAHAIQSFRDGGGSRPDVLLIEIDGQRAVLKDQAGADKWFALLIGPILNWRECKALRKLASLRSVPDLLAVPSRRAFLMSYHESEQITRLQNNTPDWPVFFRKLNHEINLMHQLGVAHNDLRNPTNTLVTPQGDPVMVDLVACFCRGHRWNLPNRWLFNKFSQVDQSAITKLKSKVAPALITSDDVIAEQIAGKAGMAAKGLGQWIRRVARKLFT</sequence>
<comment type="caution">
    <text evidence="1">The sequence shown here is derived from an EMBL/GenBank/DDBJ whole genome shotgun (WGS) entry which is preliminary data.</text>
</comment>
<proteinExistence type="predicted"/>
<dbReference type="EMBL" id="BMXA01000002">
    <property type="protein sequence ID" value="GHA06190.1"/>
    <property type="molecule type" value="Genomic_DNA"/>
</dbReference>